<comment type="caution">
    <text evidence="3">The sequence shown here is derived from an EMBL/GenBank/DDBJ whole genome shotgun (WGS) entry which is preliminary data.</text>
</comment>
<name>A0ABW5TWC2_9SPHI</name>
<evidence type="ECO:0000256" key="1">
    <source>
        <dbReference type="SAM" id="Phobius"/>
    </source>
</evidence>
<feature type="transmembrane region" description="Helical" evidence="1">
    <location>
        <begin position="21"/>
        <end position="46"/>
    </location>
</feature>
<gene>
    <name evidence="2" type="ORF">ACFSSE_11670</name>
    <name evidence="3" type="ORF">ACFSSE_17890</name>
</gene>
<keyword evidence="4" id="KW-1185">Reference proteome</keyword>
<evidence type="ECO:0000313" key="2">
    <source>
        <dbReference type="EMBL" id="MFD2732362.1"/>
    </source>
</evidence>
<reference evidence="4" key="2">
    <citation type="journal article" date="2019" name="Int. J. Syst. Evol. Microbiol.">
        <title>The Global Catalogue of Microorganisms (GCM) 10K type strain sequencing project: providing services to taxonomists for standard genome sequencing and annotation.</title>
        <authorList>
            <consortium name="The Broad Institute Genomics Platform"/>
            <consortium name="The Broad Institute Genome Sequencing Center for Infectious Disease"/>
            <person name="Wu L."/>
            <person name="Ma J."/>
        </authorList>
    </citation>
    <scope>NUCLEOTIDE SEQUENCE [LARGE SCALE GENOMIC DNA]</scope>
    <source>
        <strain evidence="4">KCTC 42456</strain>
    </source>
</reference>
<dbReference type="EMBL" id="JBHULV010000041">
    <property type="protein sequence ID" value="MFD2732362.1"/>
    <property type="molecule type" value="Genomic_DNA"/>
</dbReference>
<reference evidence="3" key="1">
    <citation type="journal article" date="2014" name="Int. J. Syst. Evol. Microbiol.">
        <title>Complete genome of a new Firmicutes species belonging to the dominant human colonic microbiota ('Ruminococcus bicirculans') reveals two chromosomes and a selective capacity to utilize plant glucans.</title>
        <authorList>
            <consortium name="NISC Comparative Sequencing Program"/>
            <person name="Wegmann U."/>
            <person name="Louis P."/>
            <person name="Goesmann A."/>
            <person name="Henrissat B."/>
            <person name="Duncan S.H."/>
            <person name="Flint H.J."/>
        </authorList>
    </citation>
    <scope>NUCLEOTIDE SEQUENCE</scope>
    <source>
        <strain evidence="3">KCTC 42456</strain>
    </source>
</reference>
<organism evidence="3 4">
    <name type="scientific">Pedobacter alpinus</name>
    <dbReference type="NCBI Taxonomy" id="1590643"/>
    <lineage>
        <taxon>Bacteria</taxon>
        <taxon>Pseudomonadati</taxon>
        <taxon>Bacteroidota</taxon>
        <taxon>Sphingobacteriia</taxon>
        <taxon>Sphingobacteriales</taxon>
        <taxon>Sphingobacteriaceae</taxon>
        <taxon>Pedobacter</taxon>
    </lineage>
</organism>
<dbReference type="EMBL" id="JBHULV010000057">
    <property type="protein sequence ID" value="MFD2733585.1"/>
    <property type="molecule type" value="Genomic_DNA"/>
</dbReference>
<protein>
    <recommendedName>
        <fullName evidence="5">Bacteriocin class II with double-glycine leader peptide</fullName>
    </recommendedName>
</protein>
<keyword evidence="1" id="KW-1133">Transmembrane helix</keyword>
<reference evidence="3" key="3">
    <citation type="submission" date="2024-09" db="EMBL/GenBank/DDBJ databases">
        <authorList>
            <person name="Sun Q."/>
            <person name="Mori K."/>
        </authorList>
    </citation>
    <scope>NUCLEOTIDE SEQUENCE</scope>
    <source>
        <strain evidence="3">KCTC 42456</strain>
    </source>
</reference>
<evidence type="ECO:0000313" key="4">
    <source>
        <dbReference type="Proteomes" id="UP001597546"/>
    </source>
</evidence>
<sequence length="57" mass="5841">MEKLENEQMEKIFVGKGQCGKAVALGALFGGLFGGIGSVAGGLIAATGPECLAWWDI</sequence>
<keyword evidence="1" id="KW-0812">Transmembrane</keyword>
<dbReference type="RefSeq" id="WP_379100918.1">
    <property type="nucleotide sequence ID" value="NZ_JBHULV010000041.1"/>
</dbReference>
<accession>A0ABW5TWC2</accession>
<evidence type="ECO:0008006" key="5">
    <source>
        <dbReference type="Google" id="ProtNLM"/>
    </source>
</evidence>
<dbReference type="Proteomes" id="UP001597546">
    <property type="component" value="Unassembled WGS sequence"/>
</dbReference>
<evidence type="ECO:0000313" key="3">
    <source>
        <dbReference type="EMBL" id="MFD2733585.1"/>
    </source>
</evidence>
<keyword evidence="1" id="KW-0472">Membrane</keyword>
<proteinExistence type="predicted"/>